<proteinExistence type="predicted"/>
<gene>
    <name evidence="1" type="ORF">CCAX7_11690</name>
    <name evidence="2" type="ORF">CCAX7_18760</name>
    <name evidence="3" type="ORF">CCAX7_35410</name>
</gene>
<dbReference type="AlphaFoldDB" id="A0A9N7L1C6"/>
<dbReference type="EMBL" id="AP025739">
    <property type="protein sequence ID" value="BDI29825.1"/>
    <property type="molecule type" value="Genomic_DNA"/>
</dbReference>
<evidence type="ECO:0000313" key="3">
    <source>
        <dbReference type="EMBL" id="BDI31490.1"/>
    </source>
</evidence>
<organism evidence="1 4">
    <name type="scientific">Capsulimonas corticalis</name>
    <dbReference type="NCBI Taxonomy" id="2219043"/>
    <lineage>
        <taxon>Bacteria</taxon>
        <taxon>Bacillati</taxon>
        <taxon>Armatimonadota</taxon>
        <taxon>Armatimonadia</taxon>
        <taxon>Capsulimonadales</taxon>
        <taxon>Capsulimonadaceae</taxon>
        <taxon>Capsulimonas</taxon>
    </lineage>
</organism>
<evidence type="ECO:0000313" key="2">
    <source>
        <dbReference type="EMBL" id="BDI29825.1"/>
    </source>
</evidence>
<name>A0A9N7L1C6_9BACT</name>
<sequence>MRVFRRKELGIRAQMRTKIVRNGEDALALARLPLINLFEKTDPVLACTPFVGCGERLACGRDEGSKEVALPATAIISFVFGANGRVADLWRSNQLFARISFGGFGTHLV</sequence>
<dbReference type="Proteomes" id="UP000287394">
    <property type="component" value="Chromosome"/>
</dbReference>
<evidence type="ECO:0000313" key="1">
    <source>
        <dbReference type="EMBL" id="BDI29118.1"/>
    </source>
</evidence>
<accession>A0A9N7L1C6</accession>
<dbReference type="KEGG" id="ccot:CCAX7_18760"/>
<dbReference type="KEGG" id="ccot:CCAX7_35410"/>
<dbReference type="EMBL" id="AP025739">
    <property type="protein sequence ID" value="BDI29118.1"/>
    <property type="molecule type" value="Genomic_DNA"/>
</dbReference>
<evidence type="ECO:0000313" key="4">
    <source>
        <dbReference type="Proteomes" id="UP000287394"/>
    </source>
</evidence>
<dbReference type="EMBL" id="AP025739">
    <property type="protein sequence ID" value="BDI31490.1"/>
    <property type="molecule type" value="Genomic_DNA"/>
</dbReference>
<dbReference type="KEGG" id="ccot:CCAX7_11690"/>
<reference evidence="1" key="2">
    <citation type="submission" date="2022-05" db="EMBL/GenBank/DDBJ databases">
        <authorList>
            <person name="Li J."/>
            <person name="Tonouchi A."/>
        </authorList>
    </citation>
    <scope>NUCLEOTIDE SEQUENCE</scope>
    <source>
        <strain evidence="1">AX-7</strain>
    </source>
</reference>
<reference evidence="1 4" key="1">
    <citation type="journal article" date="2019" name="Int. J. Syst. Evol. Microbiol.">
        <title>Capsulimonas corticalis gen. nov., sp. nov., an aerobic capsulated bacterium, of a novel bacterial order, Capsulimonadales ord. nov., of the class Armatimonadia of the phylum Armatimonadetes.</title>
        <authorList>
            <person name="Li J."/>
            <person name="Kudo C."/>
            <person name="Tonouchi A."/>
        </authorList>
    </citation>
    <scope>NUCLEOTIDE SEQUENCE [LARGE SCALE GENOMIC DNA]</scope>
    <source>
        <strain evidence="1 4">AX-7</strain>
    </source>
</reference>
<keyword evidence="4" id="KW-1185">Reference proteome</keyword>
<protein>
    <submittedName>
        <fullName evidence="1">Uncharacterized protein</fullName>
    </submittedName>
</protein>